<name>A0A6J4MPB0_9ACTN</name>
<feature type="compositionally biased region" description="Low complexity" evidence="1">
    <location>
        <begin position="1"/>
        <end position="11"/>
    </location>
</feature>
<dbReference type="GO" id="GO:0047570">
    <property type="term" value="F:3-oxoadipate enol-lactonase activity"/>
    <property type="evidence" value="ECO:0007669"/>
    <property type="project" value="UniProtKB-EC"/>
</dbReference>
<accession>A0A6J4MPB0</accession>
<feature type="compositionally biased region" description="Basic residues" evidence="1">
    <location>
        <begin position="71"/>
        <end position="84"/>
    </location>
</feature>
<feature type="compositionally biased region" description="Basic residues" evidence="1">
    <location>
        <begin position="302"/>
        <end position="317"/>
    </location>
</feature>
<feature type="compositionally biased region" description="Basic and acidic residues" evidence="1">
    <location>
        <begin position="235"/>
        <end position="275"/>
    </location>
</feature>
<feature type="region of interest" description="Disordered" evidence="1">
    <location>
        <begin position="1"/>
        <end position="317"/>
    </location>
</feature>
<feature type="non-terminal residue" evidence="2">
    <location>
        <position position="317"/>
    </location>
</feature>
<dbReference type="EC" id="3.1.1.24" evidence="2"/>
<protein>
    <submittedName>
        <fullName evidence="2">Beta-ketoadipate enol-lactone hydrolase</fullName>
        <ecNumber evidence="2">3.1.1.24</ecNumber>
    </submittedName>
</protein>
<evidence type="ECO:0000313" key="2">
    <source>
        <dbReference type="EMBL" id="CAA9364972.1"/>
    </source>
</evidence>
<keyword evidence="2" id="KW-0378">Hydrolase</keyword>
<organism evidence="2">
    <name type="scientific">uncultured Nocardioidaceae bacterium</name>
    <dbReference type="NCBI Taxonomy" id="253824"/>
    <lineage>
        <taxon>Bacteria</taxon>
        <taxon>Bacillati</taxon>
        <taxon>Actinomycetota</taxon>
        <taxon>Actinomycetes</taxon>
        <taxon>Propionibacteriales</taxon>
        <taxon>Nocardioidaceae</taxon>
        <taxon>environmental samples</taxon>
    </lineage>
</organism>
<proteinExistence type="predicted"/>
<feature type="compositionally biased region" description="Basic and acidic residues" evidence="1">
    <location>
        <begin position="139"/>
        <end position="150"/>
    </location>
</feature>
<feature type="compositionally biased region" description="Low complexity" evidence="1">
    <location>
        <begin position="19"/>
        <end position="28"/>
    </location>
</feature>
<dbReference type="EMBL" id="CADCUH010000191">
    <property type="protein sequence ID" value="CAA9364972.1"/>
    <property type="molecule type" value="Genomic_DNA"/>
</dbReference>
<reference evidence="2" key="1">
    <citation type="submission" date="2020-02" db="EMBL/GenBank/DDBJ databases">
        <authorList>
            <person name="Meier V. D."/>
        </authorList>
    </citation>
    <scope>NUCLEOTIDE SEQUENCE</scope>
    <source>
        <strain evidence="2">AVDCRST_MAG36</strain>
    </source>
</reference>
<gene>
    <name evidence="2" type="ORF">AVDCRST_MAG36-3000</name>
</gene>
<evidence type="ECO:0000256" key="1">
    <source>
        <dbReference type="SAM" id="MobiDB-lite"/>
    </source>
</evidence>
<feature type="non-terminal residue" evidence="2">
    <location>
        <position position="1"/>
    </location>
</feature>
<feature type="compositionally biased region" description="Basic residues" evidence="1">
    <location>
        <begin position="98"/>
        <end position="138"/>
    </location>
</feature>
<feature type="compositionally biased region" description="Basic residues" evidence="1">
    <location>
        <begin position="190"/>
        <end position="203"/>
    </location>
</feature>
<sequence length="317" mass="34240">ERPRSSPCPGRRQCRRPGRLAGARRAGPTGDRAVLPDLRRPGGAPAAARHGARWSDDLVAPRAVPGAGGRRLLRRPLRQPRRRALHEARRAPGDPARPRARLPRAAGHRALRAVGHGRRRRRAPRRPRAPGRPRHRRLDGRDDRPDDGGRAPRPGALADLRHVLDRCPAQRLPEPAAPAPPAAAAGPHARGVRRGGRRVRPVHRLTGVPAQRRGGPPAGRGDLGPRHLPAGDVAPDARGRDPAGPDGDPGRSRRPGDRAARTGRPDGARVRRSGDGRCGPGRRARARRGDGARLRRGAVAVVRRRGPQQRGPRRAVM</sequence>
<dbReference type="AlphaFoldDB" id="A0A6J4MPB0"/>